<proteinExistence type="predicted"/>
<dbReference type="EMBL" id="HBUE01205374">
    <property type="protein sequence ID" value="CAG6531688.1"/>
    <property type="molecule type" value="Transcribed_RNA"/>
</dbReference>
<protein>
    <submittedName>
        <fullName evidence="1">(northern house mosquito) hypothetical protein</fullName>
    </submittedName>
</protein>
<organism evidence="1">
    <name type="scientific">Culex pipiens</name>
    <name type="common">House mosquito</name>
    <dbReference type="NCBI Taxonomy" id="7175"/>
    <lineage>
        <taxon>Eukaryota</taxon>
        <taxon>Metazoa</taxon>
        <taxon>Ecdysozoa</taxon>
        <taxon>Arthropoda</taxon>
        <taxon>Hexapoda</taxon>
        <taxon>Insecta</taxon>
        <taxon>Pterygota</taxon>
        <taxon>Neoptera</taxon>
        <taxon>Endopterygota</taxon>
        <taxon>Diptera</taxon>
        <taxon>Nematocera</taxon>
        <taxon>Culicoidea</taxon>
        <taxon>Culicidae</taxon>
        <taxon>Culicinae</taxon>
        <taxon>Culicini</taxon>
        <taxon>Culex</taxon>
        <taxon>Culex</taxon>
    </lineage>
</organism>
<dbReference type="AlphaFoldDB" id="A0A8D8K3E0"/>
<accession>A0A8D8K3E0</accession>
<reference evidence="1" key="1">
    <citation type="submission" date="2021-05" db="EMBL/GenBank/DDBJ databases">
        <authorList>
            <person name="Alioto T."/>
            <person name="Alioto T."/>
            <person name="Gomez Garrido J."/>
        </authorList>
    </citation>
    <scope>NUCLEOTIDE SEQUENCE</scope>
</reference>
<dbReference type="EMBL" id="HBUE01102611">
    <property type="protein sequence ID" value="CAG6486071.1"/>
    <property type="molecule type" value="Transcribed_RNA"/>
</dbReference>
<sequence length="107" mass="12429">MLIREQQVPQIVTPYSNHNPIPNRFPRITAKRTKLSLQLNHPHKLLQRLSRLLNQAVEPRVMNHLSPLVRTVKVGRQPGDHLFVRGRLQLIPGKQQLEPFVQQRAAE</sequence>
<dbReference type="EMBL" id="HBUE01311651">
    <property type="protein sequence ID" value="CAG6583549.1"/>
    <property type="molecule type" value="Transcribed_RNA"/>
</dbReference>
<name>A0A8D8K3E0_CULPI</name>
<evidence type="ECO:0000313" key="1">
    <source>
        <dbReference type="EMBL" id="CAG6583549.1"/>
    </source>
</evidence>